<name>A0AAD9UZ18_ACRCE</name>
<comment type="caution">
    <text evidence="1">The sequence shown here is derived from an EMBL/GenBank/DDBJ whole genome shotgun (WGS) entry which is preliminary data.</text>
</comment>
<keyword evidence="2" id="KW-1185">Reference proteome</keyword>
<accession>A0AAD9UZ18</accession>
<proteinExistence type="predicted"/>
<evidence type="ECO:0000313" key="2">
    <source>
        <dbReference type="Proteomes" id="UP001249851"/>
    </source>
</evidence>
<gene>
    <name evidence="1" type="ORF">P5673_023243</name>
</gene>
<dbReference type="Proteomes" id="UP001249851">
    <property type="component" value="Unassembled WGS sequence"/>
</dbReference>
<reference evidence="1" key="2">
    <citation type="journal article" date="2023" name="Science">
        <title>Genomic signatures of disease resistance in endangered staghorn corals.</title>
        <authorList>
            <person name="Vollmer S.V."/>
            <person name="Selwyn J.D."/>
            <person name="Despard B.A."/>
            <person name="Roesel C.L."/>
        </authorList>
    </citation>
    <scope>NUCLEOTIDE SEQUENCE</scope>
    <source>
        <strain evidence="1">K2</strain>
    </source>
</reference>
<dbReference type="EMBL" id="JARQWQ010000064">
    <property type="protein sequence ID" value="KAK2555259.1"/>
    <property type="molecule type" value="Genomic_DNA"/>
</dbReference>
<reference evidence="1" key="1">
    <citation type="journal article" date="2023" name="G3 (Bethesda)">
        <title>Whole genome assembly and annotation of the endangered Caribbean coral Acropora cervicornis.</title>
        <authorList>
            <person name="Selwyn J.D."/>
            <person name="Vollmer S.V."/>
        </authorList>
    </citation>
    <scope>NUCLEOTIDE SEQUENCE</scope>
    <source>
        <strain evidence="1">K2</strain>
    </source>
</reference>
<evidence type="ECO:0000313" key="1">
    <source>
        <dbReference type="EMBL" id="KAK2555259.1"/>
    </source>
</evidence>
<sequence length="96" mass="10929">MQWSEEESNLKPQRGKHLGLKLSRDAPYKVLIEKAVEKWKSYNSNLYEEGGDHVLLLDNGQEALFLPGPGKEFFSLCRYQEAVGRFKANNSVSLPC</sequence>
<dbReference type="AlphaFoldDB" id="A0AAD9UZ18"/>
<organism evidence="1 2">
    <name type="scientific">Acropora cervicornis</name>
    <name type="common">Staghorn coral</name>
    <dbReference type="NCBI Taxonomy" id="6130"/>
    <lineage>
        <taxon>Eukaryota</taxon>
        <taxon>Metazoa</taxon>
        <taxon>Cnidaria</taxon>
        <taxon>Anthozoa</taxon>
        <taxon>Hexacorallia</taxon>
        <taxon>Scleractinia</taxon>
        <taxon>Astrocoeniina</taxon>
        <taxon>Acroporidae</taxon>
        <taxon>Acropora</taxon>
    </lineage>
</organism>
<protein>
    <submittedName>
        <fullName evidence="1">Uncharacterized protein</fullName>
    </submittedName>
</protein>